<dbReference type="SUPFAM" id="SSF56112">
    <property type="entry name" value="Protein kinase-like (PK-like)"/>
    <property type="match status" value="1"/>
</dbReference>
<dbReference type="Pfam" id="PF02958">
    <property type="entry name" value="EcKL"/>
    <property type="match status" value="1"/>
</dbReference>
<keyword evidence="3" id="KW-1185">Reference proteome</keyword>
<dbReference type="OrthoDB" id="8250698at2759"/>
<sequence length="417" mass="47394">MTITSTCKDKPATEIFPSYISKELLEKSLKNGFKTTNIDINDYELSMGSTTGDNYCSDIYRAKINYTKDGKPNNSISLIIKAMPFSEARSPTLETLEVFDKEVQMYTVTIPKISEILEGEYLCAKCFYAVKEPVQLIVFEDLTALGYEMADRESGIDESHCRVVLSKLGRFHAASIVLAEMDETEMDKFYFGFFKPGAAGSDVIKAIFEKGLISCVDEVKTWEGFESIAKKMNNFCDNFIEKLADHCKNSPATVKVLNHGDLWVNNFLFKYDEGKPVDVVFVDYQLSFYSSPGVDVNYFLSTSPSNEVRENKDDDLIEIYYDNFSRILKKLSKQQYSFDTIKKEIQSREFYGFGASIGVTPIVMMEKNVSKGSNIENLVDEDASARLRKAMYGSASYRRAMECMLRKFDQHKVLDIV</sequence>
<dbReference type="InterPro" id="IPR015897">
    <property type="entry name" value="CHK_kinase-like"/>
</dbReference>
<gene>
    <name evidence="2" type="ORF">Bhyg_04629</name>
</gene>
<organism evidence="2 3">
    <name type="scientific">Pseudolycoriella hygida</name>
    <dbReference type="NCBI Taxonomy" id="35572"/>
    <lineage>
        <taxon>Eukaryota</taxon>
        <taxon>Metazoa</taxon>
        <taxon>Ecdysozoa</taxon>
        <taxon>Arthropoda</taxon>
        <taxon>Hexapoda</taxon>
        <taxon>Insecta</taxon>
        <taxon>Pterygota</taxon>
        <taxon>Neoptera</taxon>
        <taxon>Endopterygota</taxon>
        <taxon>Diptera</taxon>
        <taxon>Nematocera</taxon>
        <taxon>Sciaroidea</taxon>
        <taxon>Sciaridae</taxon>
        <taxon>Pseudolycoriella</taxon>
    </lineage>
</organism>
<protein>
    <recommendedName>
        <fullName evidence="1">CHK kinase-like domain-containing protein</fullName>
    </recommendedName>
</protein>
<dbReference type="Proteomes" id="UP001151699">
    <property type="component" value="Chromosome A"/>
</dbReference>
<comment type="caution">
    <text evidence="2">The sequence shown here is derived from an EMBL/GenBank/DDBJ whole genome shotgun (WGS) entry which is preliminary data.</text>
</comment>
<dbReference type="AlphaFoldDB" id="A0A9Q0NFR7"/>
<evidence type="ECO:0000313" key="2">
    <source>
        <dbReference type="EMBL" id="KAJ6649395.1"/>
    </source>
</evidence>
<dbReference type="InterPro" id="IPR004119">
    <property type="entry name" value="EcKL"/>
</dbReference>
<reference evidence="2" key="1">
    <citation type="submission" date="2022-07" db="EMBL/GenBank/DDBJ databases">
        <authorList>
            <person name="Trinca V."/>
            <person name="Uliana J.V.C."/>
            <person name="Torres T.T."/>
            <person name="Ward R.J."/>
            <person name="Monesi N."/>
        </authorList>
    </citation>
    <scope>NUCLEOTIDE SEQUENCE</scope>
    <source>
        <strain evidence="2">HSMRA1968</strain>
        <tissue evidence="2">Whole embryos</tissue>
    </source>
</reference>
<feature type="domain" description="CHK kinase-like" evidence="1">
    <location>
        <begin position="137"/>
        <end position="330"/>
    </location>
</feature>
<dbReference type="Gene3D" id="3.90.1200.10">
    <property type="match status" value="1"/>
</dbReference>
<evidence type="ECO:0000259" key="1">
    <source>
        <dbReference type="SMART" id="SM00587"/>
    </source>
</evidence>
<evidence type="ECO:0000313" key="3">
    <source>
        <dbReference type="Proteomes" id="UP001151699"/>
    </source>
</evidence>
<dbReference type="PANTHER" id="PTHR11012:SF56">
    <property type="entry name" value="CHK KINASE-LIKE DOMAIN-CONTAINING PROTEIN-RELATED"/>
    <property type="match status" value="1"/>
</dbReference>
<accession>A0A9Q0NFR7</accession>
<proteinExistence type="predicted"/>
<dbReference type="PANTHER" id="PTHR11012">
    <property type="entry name" value="PROTEIN KINASE-LIKE DOMAIN-CONTAINING"/>
    <property type="match status" value="1"/>
</dbReference>
<dbReference type="SMART" id="SM00587">
    <property type="entry name" value="CHK"/>
    <property type="match status" value="1"/>
</dbReference>
<dbReference type="EMBL" id="WJQU01000001">
    <property type="protein sequence ID" value="KAJ6649395.1"/>
    <property type="molecule type" value="Genomic_DNA"/>
</dbReference>
<dbReference type="InterPro" id="IPR011009">
    <property type="entry name" value="Kinase-like_dom_sf"/>
</dbReference>
<name>A0A9Q0NFR7_9DIPT</name>